<dbReference type="Pfam" id="PF14644">
    <property type="entry name" value="DUF4456"/>
    <property type="match status" value="1"/>
</dbReference>
<evidence type="ECO:0000259" key="3">
    <source>
        <dbReference type="Pfam" id="PF14644"/>
    </source>
</evidence>
<feature type="region of interest" description="Disordered" evidence="1">
    <location>
        <begin position="36"/>
        <end position="69"/>
    </location>
</feature>
<evidence type="ECO:0000313" key="5">
    <source>
        <dbReference type="Proteomes" id="UP001501920"/>
    </source>
</evidence>
<feature type="domain" description="DUF4455" evidence="2">
    <location>
        <begin position="111"/>
        <end position="576"/>
    </location>
</feature>
<dbReference type="PANTHER" id="PTHR21444:SF14">
    <property type="entry name" value="COILED-COIL DOMAIN-CONTAINING PROTEIN 180"/>
    <property type="match status" value="1"/>
</dbReference>
<gene>
    <name evidence="4" type="primary">CCDC180</name>
</gene>
<dbReference type="OrthoDB" id="431588at2759"/>
<dbReference type="Pfam" id="PF14643">
    <property type="entry name" value="DUF4455"/>
    <property type="match status" value="1"/>
</dbReference>
<dbReference type="OMA" id="FQEEQNM"/>
<accession>A0A3B4DAF6</accession>
<proteinExistence type="predicted"/>
<dbReference type="STRING" id="42514.ENSPNAP00000021327"/>
<feature type="domain" description="DUF4456" evidence="3">
    <location>
        <begin position="1165"/>
        <end position="1370"/>
    </location>
</feature>
<feature type="compositionally biased region" description="Basic and acidic residues" evidence="1">
    <location>
        <begin position="43"/>
        <end position="60"/>
    </location>
</feature>
<reference evidence="4" key="3">
    <citation type="submission" date="2025-09" db="UniProtKB">
        <authorList>
            <consortium name="Ensembl"/>
        </authorList>
    </citation>
    <scope>IDENTIFICATION</scope>
</reference>
<dbReference type="GeneTree" id="ENSGT00940000153246"/>
<feature type="region of interest" description="Disordered" evidence="1">
    <location>
        <begin position="1089"/>
        <end position="1120"/>
    </location>
</feature>
<protein>
    <recommendedName>
        <fullName evidence="6">DUF4455 domain-containing protein</fullName>
    </recommendedName>
</protein>
<dbReference type="GeneID" id="108423660"/>
<evidence type="ECO:0000313" key="4">
    <source>
        <dbReference type="Ensembl" id="ENSPNAP00000021327.2"/>
    </source>
</evidence>
<dbReference type="Proteomes" id="UP001501920">
    <property type="component" value="Chromosome 20"/>
</dbReference>
<dbReference type="Ensembl" id="ENSPNAT00000032505.2">
    <property type="protein sequence ID" value="ENSPNAP00000021327.2"/>
    <property type="gene ID" value="ENSPNAG00000028384.2"/>
</dbReference>
<dbReference type="RefSeq" id="XP_017546601.2">
    <property type="nucleotide sequence ID" value="XM_017691112.2"/>
</dbReference>
<reference evidence="4" key="2">
    <citation type="submission" date="2025-08" db="UniProtKB">
        <authorList>
            <consortium name="Ensembl"/>
        </authorList>
    </citation>
    <scope>IDENTIFICATION</scope>
</reference>
<evidence type="ECO:0000256" key="1">
    <source>
        <dbReference type="SAM" id="MobiDB-lite"/>
    </source>
</evidence>
<organism evidence="4 5">
    <name type="scientific">Pygocentrus nattereri</name>
    <name type="common">Red-bellied piranha</name>
    <dbReference type="NCBI Taxonomy" id="42514"/>
    <lineage>
        <taxon>Eukaryota</taxon>
        <taxon>Metazoa</taxon>
        <taxon>Chordata</taxon>
        <taxon>Craniata</taxon>
        <taxon>Vertebrata</taxon>
        <taxon>Euteleostomi</taxon>
        <taxon>Actinopterygii</taxon>
        <taxon>Neopterygii</taxon>
        <taxon>Teleostei</taxon>
        <taxon>Ostariophysi</taxon>
        <taxon>Characiformes</taxon>
        <taxon>Characoidei</taxon>
        <taxon>Pygocentrus</taxon>
    </lineage>
</organism>
<dbReference type="InterPro" id="IPR027914">
    <property type="entry name" value="DUF4456"/>
</dbReference>
<sequence>MAETRVVPSGKVYRQMFDAQVHLSLSLHETRRRRVTNDGYISGDDHISRDTDSGPHEHAGANRGSGDMTIRNQTLSGIRSEDCVDYEDIRGLPDNVVSAKTDSNIIERLMEKRQKDHTESVVQLQTDLSVLSAGYEPMFKQTGDDILLRLSECDDKLERLMQKIETVANLAAFSYQDLYEFWSNVSHESAMRRKLIQELDETYIKFEAERALMISALLKKYSAKLEKISYVMPCDVHRLIDNEAMMINQALLANRRAIAKLHLNLMEKDLQKEALHRLKWETKLQDWKRIKVLAAVRWFKDFINSPEIQRPKNVQDTLNTMWKMQEMYSEQRIKILEQIRTMIPPRCSKALVAEWYSALSSVSEKIDCMHIDTMTKLRKYYESTWQECLAETERFKNEVSTYGFTSDETQDIINADLLPVIGKCQTQAEEHLEAMDKAFEDLAKTADHLNKPLFKLIRGAAHLWEVHCAGLKKREEQLQDQLEEVCYYYDQENQKKEAQLDLLMDKLRQESTEEALKAALEKTLAFLEEVKEGHVAVYKEEVETVESFPAMVLEELQSYSSALSRHFSVKEVYSQDLEELQTLYPSLKFDASIKRKRTVACPRRKHQPDVSQKANPCCSIDSIFTEQDLNDFSQEFHDPQSNETFTTAKGHVFNCYGFVRPCDGERDATLEEVERVLYPRGLLIELQKTIREEFFNHLEERFHAVLNNTVTVVQAKKGELKAQLDLRLHLHQPRAKRIEVEIHDVRADELLLHRDRVDKHCKGIQQALADFQTNFNELQVRQHKLTENFRSQIYSMEDTFKIATKSDKLVKLCASLQTSLVEHMNVIQESQRHFRQNIELKFEGLREANAQLMKSFKLFSDGGTFTPKEIEVYQKRLEKIAKRINSADEALTLQMEGTESRCLEKAKDVINKFEEKFHFLTVDLMFLEKIQGVLTNTQVQIKAEVMKSNMQKKVITTMMSELEEMIHACAQPSPEKRVITSEDISRLTTSLIEELRKRCQYLDCFLDPSMAVPLPDAPLQGAFAVAARPRSRKQETMVNPPGGSLLQPSRMGVAFMNDAAVGVIKGLLRISNPQANHEVNADVTDRSSAAITGQRSVRSHSQSGQETLRRKSAESVSSQSLRRFSKTTRFDKRFQVFGSKPEDQKAKLTFKGFLGNILWQANDILLQVAEEYYKKKERRPVSRPQYIQESFEPCAEELNKRLLVYQSQSYEYHGCCVQEFQQQLKAIEECVCDMPKVLLTKLRDQHLEDLSRNVMLIRQQFEQFQQQSEQKKREHSNQLRVRLSHPACGEELNRLVMAEQDRQEQQRKATQNSRLELQACIGRNANEFVTALATLTENILFQLDNILTANEVQGGFVEPKQETITTLVRRKQAGTLQEEDKNRPLLERGSRMWPGIHYFGTTEDSLVNQKQHTTATITTAKTTMGHLKAIEIRNMLHQGYEERVMEELKRVEKSSHEQEAELLSWQEHWRVQLNTLAMLKSE</sequence>
<name>A0A3B4DAF6_PYGNA</name>
<evidence type="ECO:0000259" key="2">
    <source>
        <dbReference type="Pfam" id="PF14643"/>
    </source>
</evidence>
<evidence type="ECO:0008006" key="6">
    <source>
        <dbReference type="Google" id="ProtNLM"/>
    </source>
</evidence>
<reference evidence="4 5" key="1">
    <citation type="submission" date="2020-10" db="EMBL/GenBank/DDBJ databases">
        <title>Pygocentrus nattereri (red-bellied piranha) genome, fPygNat1, primary haplotype.</title>
        <authorList>
            <person name="Myers G."/>
            <person name="Meyer A."/>
            <person name="Karagic N."/>
            <person name="Pippel M."/>
            <person name="Winkler S."/>
            <person name="Tracey A."/>
            <person name="Wood J."/>
            <person name="Formenti G."/>
            <person name="Howe K."/>
            <person name="Fedrigo O."/>
            <person name="Jarvis E.D."/>
        </authorList>
    </citation>
    <scope>NUCLEOTIDE SEQUENCE [LARGE SCALE GENOMIC DNA]</scope>
</reference>
<dbReference type="InterPro" id="IPR028089">
    <property type="entry name" value="DUF4455"/>
</dbReference>
<feature type="compositionally biased region" description="Polar residues" evidence="1">
    <location>
        <begin position="1089"/>
        <end position="1106"/>
    </location>
</feature>
<keyword evidence="5" id="KW-1185">Reference proteome</keyword>
<dbReference type="PANTHER" id="PTHR21444">
    <property type="entry name" value="COILED-COIL DOMAIN-CONTAINING PROTEIN 180"/>
    <property type="match status" value="1"/>
</dbReference>